<feature type="compositionally biased region" description="Polar residues" evidence="1">
    <location>
        <begin position="23"/>
        <end position="37"/>
    </location>
</feature>
<accession>I0GX54</accession>
<feature type="region of interest" description="Disordered" evidence="1">
    <location>
        <begin position="1"/>
        <end position="37"/>
    </location>
</feature>
<feature type="compositionally biased region" description="Basic and acidic residues" evidence="1">
    <location>
        <begin position="9"/>
        <end position="22"/>
    </location>
</feature>
<gene>
    <name evidence="2" type="ordered locus">AMIS_1210</name>
</gene>
<name>I0GX54_ACTM4</name>
<evidence type="ECO:0000256" key="1">
    <source>
        <dbReference type="SAM" id="MobiDB-lite"/>
    </source>
</evidence>
<dbReference type="STRING" id="512565.AMIS_1210"/>
<organism evidence="2 3">
    <name type="scientific">Actinoplanes missouriensis (strain ATCC 14538 / DSM 43046 / CBS 188.64 / JCM 3121 / NBRC 102363 / NCIMB 12654 / NRRL B-3342 / UNCC 431)</name>
    <dbReference type="NCBI Taxonomy" id="512565"/>
    <lineage>
        <taxon>Bacteria</taxon>
        <taxon>Bacillati</taxon>
        <taxon>Actinomycetota</taxon>
        <taxon>Actinomycetes</taxon>
        <taxon>Micromonosporales</taxon>
        <taxon>Micromonosporaceae</taxon>
        <taxon>Actinoplanes</taxon>
    </lineage>
</organism>
<dbReference type="KEGG" id="ams:AMIS_1210"/>
<dbReference type="EMBL" id="AP012319">
    <property type="protein sequence ID" value="BAL85341.1"/>
    <property type="molecule type" value="Genomic_DNA"/>
</dbReference>
<keyword evidence="3" id="KW-1185">Reference proteome</keyword>
<dbReference type="HOGENOM" id="CLU_2662819_0_0_11"/>
<reference evidence="2 3" key="1">
    <citation type="submission" date="2012-02" db="EMBL/GenBank/DDBJ databases">
        <title>Complete genome sequence of Actinoplanes missouriensis 431 (= NBRC 102363).</title>
        <authorList>
            <person name="Ohnishi Y."/>
            <person name="Ishikawa J."/>
            <person name="Sekine M."/>
            <person name="Hosoyama A."/>
            <person name="Harada T."/>
            <person name="Narita H."/>
            <person name="Hata T."/>
            <person name="Konno Y."/>
            <person name="Tutikane K."/>
            <person name="Fujita N."/>
            <person name="Horinouchi S."/>
            <person name="Hayakawa M."/>
        </authorList>
    </citation>
    <scope>NUCLEOTIDE SEQUENCE [LARGE SCALE GENOMIC DNA]</scope>
    <source>
        <strain evidence="3">ATCC 14538 / DSM 43046 / CBS 188.64 / JCM 3121 / NBRC 102363 / NCIMB 12654 / NRRL B-3342 / UNCC 431</strain>
    </source>
</reference>
<sequence>MPRSGDALNRAERWNSHLDRTARSSLGQHGQQSSDSVTQDRAFRFEALVQRVQGLVHRLGFIVRRGHVGTIRLGL</sequence>
<evidence type="ECO:0000313" key="2">
    <source>
        <dbReference type="EMBL" id="BAL85341.1"/>
    </source>
</evidence>
<protein>
    <submittedName>
        <fullName evidence="2">Uncharacterized protein</fullName>
    </submittedName>
</protein>
<dbReference type="AlphaFoldDB" id="I0GX54"/>
<evidence type="ECO:0000313" key="3">
    <source>
        <dbReference type="Proteomes" id="UP000007882"/>
    </source>
</evidence>
<dbReference type="Proteomes" id="UP000007882">
    <property type="component" value="Chromosome"/>
</dbReference>
<proteinExistence type="predicted"/>